<evidence type="ECO:0000256" key="2">
    <source>
        <dbReference type="ARBA" id="ARBA00004954"/>
    </source>
</evidence>
<evidence type="ECO:0000256" key="1">
    <source>
        <dbReference type="ARBA" id="ARBA00004844"/>
    </source>
</evidence>
<dbReference type="AlphaFoldDB" id="A0A1E7Z8F5"/>
<keyword evidence="6 10" id="KW-0378">Hydrolase</keyword>
<dbReference type="RefSeq" id="WP_070126382.1">
    <property type="nucleotide sequence ID" value="NZ_MDHN01000036.1"/>
</dbReference>
<proteinExistence type="inferred from homology"/>
<evidence type="ECO:0000256" key="4">
    <source>
        <dbReference type="ARBA" id="ARBA00022679"/>
    </source>
</evidence>
<evidence type="ECO:0000313" key="13">
    <source>
        <dbReference type="Proteomes" id="UP000175691"/>
    </source>
</evidence>
<comment type="domain">
    <text evidence="10">The IMP cyclohydrolase activity resides in the N-terminal region.</text>
</comment>
<accession>A0A1E7Z8F5</accession>
<comment type="caution">
    <text evidence="12">The sequence shown here is derived from an EMBL/GenBank/DDBJ whole genome shotgun (WGS) entry which is preliminary data.</text>
</comment>
<dbReference type="Pfam" id="PF02142">
    <property type="entry name" value="MGS"/>
    <property type="match status" value="1"/>
</dbReference>
<dbReference type="SMART" id="SM00798">
    <property type="entry name" value="AICARFT_IMPCHas"/>
    <property type="match status" value="1"/>
</dbReference>
<dbReference type="UniPathway" id="UPA00074">
    <property type="reaction ID" value="UER00133"/>
</dbReference>
<dbReference type="EMBL" id="MDHN01000036">
    <property type="protein sequence ID" value="OFC69823.1"/>
    <property type="molecule type" value="Genomic_DNA"/>
</dbReference>
<evidence type="ECO:0000256" key="8">
    <source>
        <dbReference type="ARBA" id="ARBA00050488"/>
    </source>
</evidence>
<comment type="pathway">
    <text evidence="1 10">Purine metabolism; IMP biosynthesis via de novo pathway; IMP from 5-formamido-1-(5-phospho-D-ribosyl)imidazole-4-carboxamide: step 1/1.</text>
</comment>
<dbReference type="InterPro" id="IPR024051">
    <property type="entry name" value="AICAR_Tfase_dup_dom_sf"/>
</dbReference>
<dbReference type="STRING" id="1656094.BFC18_16005"/>
<protein>
    <recommendedName>
        <fullName evidence="10">Bifunctional purine biosynthesis protein PurH</fullName>
    </recommendedName>
    <domain>
        <recommendedName>
            <fullName evidence="10">Phosphoribosylaminoimidazolecarboxamide formyltransferase</fullName>
            <ecNumber evidence="10">2.1.2.3</ecNumber>
        </recommendedName>
        <alternativeName>
            <fullName evidence="10">AICAR transformylase</fullName>
        </alternativeName>
    </domain>
    <domain>
        <recommendedName>
            <fullName evidence="10">IMP cyclohydrolase</fullName>
            <ecNumber evidence="10">3.5.4.10</ecNumber>
        </recommendedName>
        <alternativeName>
            <fullName evidence="10">ATIC</fullName>
        </alternativeName>
        <alternativeName>
            <fullName evidence="10">IMP synthase</fullName>
        </alternativeName>
        <alternativeName>
            <fullName evidence="10">Inosinicase</fullName>
        </alternativeName>
    </domain>
</protein>
<comment type="similarity">
    <text evidence="3 10">Belongs to the PurH family.</text>
</comment>
<dbReference type="PANTHER" id="PTHR11692">
    <property type="entry name" value="BIFUNCTIONAL PURINE BIOSYNTHESIS PROTEIN PURH"/>
    <property type="match status" value="1"/>
</dbReference>
<dbReference type="Proteomes" id="UP000175691">
    <property type="component" value="Unassembled WGS sequence"/>
</dbReference>
<keyword evidence="5 10" id="KW-0658">Purine biosynthesis</keyword>
<dbReference type="PANTHER" id="PTHR11692:SF0">
    <property type="entry name" value="BIFUNCTIONAL PURINE BIOSYNTHESIS PROTEIN ATIC"/>
    <property type="match status" value="1"/>
</dbReference>
<dbReference type="OrthoDB" id="9802065at2"/>
<evidence type="ECO:0000256" key="9">
    <source>
        <dbReference type="ARBA" id="ARBA00050687"/>
    </source>
</evidence>
<dbReference type="SUPFAM" id="SSF53927">
    <property type="entry name" value="Cytidine deaminase-like"/>
    <property type="match status" value="1"/>
</dbReference>
<dbReference type="CDD" id="cd01421">
    <property type="entry name" value="IMPCH"/>
    <property type="match status" value="1"/>
</dbReference>
<evidence type="ECO:0000259" key="11">
    <source>
        <dbReference type="PROSITE" id="PS51855"/>
    </source>
</evidence>
<keyword evidence="7 10" id="KW-0511">Multifunctional enzyme</keyword>
<dbReference type="InterPro" id="IPR016193">
    <property type="entry name" value="Cytidine_deaminase-like"/>
</dbReference>
<dbReference type="InterPro" id="IPR002695">
    <property type="entry name" value="PurH-like"/>
</dbReference>
<dbReference type="NCBIfam" id="NF002049">
    <property type="entry name" value="PRK00881.1"/>
    <property type="match status" value="1"/>
</dbReference>
<dbReference type="PROSITE" id="PS51855">
    <property type="entry name" value="MGS"/>
    <property type="match status" value="1"/>
</dbReference>
<dbReference type="NCBIfam" id="TIGR00355">
    <property type="entry name" value="purH"/>
    <property type="match status" value="1"/>
</dbReference>
<comment type="pathway">
    <text evidence="2 10">Purine metabolism; IMP biosynthesis via de novo pathway; 5-formamido-1-(5-phospho-D-ribosyl)imidazole-4-carboxamide from 5-amino-1-(5-phospho-D-ribosyl)imidazole-4-carboxamide (10-formyl THF route): step 1/1.</text>
</comment>
<dbReference type="GO" id="GO:0003937">
    <property type="term" value="F:IMP cyclohydrolase activity"/>
    <property type="evidence" value="ECO:0007669"/>
    <property type="project" value="UniProtKB-UniRule"/>
</dbReference>
<dbReference type="SUPFAM" id="SSF52335">
    <property type="entry name" value="Methylglyoxal synthase-like"/>
    <property type="match status" value="1"/>
</dbReference>
<name>A0A1E7Z8F5_9ALTE</name>
<dbReference type="FunFam" id="3.40.140.20:FF:000001">
    <property type="entry name" value="Bifunctional purine biosynthesis protein PurH"/>
    <property type="match status" value="1"/>
</dbReference>
<dbReference type="EC" id="3.5.4.10" evidence="10"/>
<organism evidence="12 13">
    <name type="scientific">Alteromonas confluentis</name>
    <dbReference type="NCBI Taxonomy" id="1656094"/>
    <lineage>
        <taxon>Bacteria</taxon>
        <taxon>Pseudomonadati</taxon>
        <taxon>Pseudomonadota</taxon>
        <taxon>Gammaproteobacteria</taxon>
        <taxon>Alteromonadales</taxon>
        <taxon>Alteromonadaceae</taxon>
        <taxon>Alteromonas/Salinimonas group</taxon>
        <taxon>Alteromonas</taxon>
    </lineage>
</organism>
<dbReference type="FunFam" id="3.40.140.20:FF:000002">
    <property type="entry name" value="Bifunctional purine biosynthesis protein PurH"/>
    <property type="match status" value="1"/>
</dbReference>
<evidence type="ECO:0000313" key="12">
    <source>
        <dbReference type="EMBL" id="OFC69823.1"/>
    </source>
</evidence>
<dbReference type="InterPro" id="IPR036914">
    <property type="entry name" value="MGS-like_dom_sf"/>
</dbReference>
<keyword evidence="13" id="KW-1185">Reference proteome</keyword>
<evidence type="ECO:0000256" key="3">
    <source>
        <dbReference type="ARBA" id="ARBA00007667"/>
    </source>
</evidence>
<dbReference type="PIRSF" id="PIRSF000414">
    <property type="entry name" value="AICARFT_IMPCHas"/>
    <property type="match status" value="1"/>
</dbReference>
<reference evidence="12 13" key="1">
    <citation type="submission" date="2016-08" db="EMBL/GenBank/DDBJ databases">
        <authorList>
            <person name="Seilhamer J.J."/>
        </authorList>
    </citation>
    <scope>NUCLEOTIDE SEQUENCE [LARGE SCALE GENOMIC DNA]</scope>
    <source>
        <strain evidence="12 13">KCTC 42603</strain>
    </source>
</reference>
<feature type="domain" description="MGS-like" evidence="11">
    <location>
        <begin position="1"/>
        <end position="148"/>
    </location>
</feature>
<sequence>MQTPKPIKRALLSVSDKTGIVEFATSLNEKGVELLSTGGTAKLLAEAGLPVKEVSEHTGHPEIMDGRVKTLHPKIHGGILGRRGQDEGVMAENNIAPIDLVVVNLYPFAATVAKDDCTLEDAIENIDIGGPTMVRAAAKNHKDVTIVVKAADYGRVLAEMEENAGSLTYQTRFDLAIKAFEHTAEYDGMIANYFGARIDSVECADDCEHDHSEFPRTYNVQMSKKQDLRYGENSHQSAAFYVENNIQEASVATAEQLQGKELSFNNIADTDAALECVKEFDVPACVIVKHANPCGVALGENILEAYDRAFKTDPTSAFGGIIAFNRELDGDTAKAIVDRQFVEVIIAPTVSEEAKTIVAEKKNVRLLACGDWQGQLTEGFDFKRVNGGLLIQERDFGMVEMDDLKVVSKVQPTEEQLRDLMFCWKVAKYVKSNAIVYAKDSMTIGVGAGQMSRVYSAKIAGIKAADENLEVAGSVMASDAFFPFRDGIDAAAAAGIKAVIQPGGSMRDDEVIAAADEHGIAMVFTGMRHFRH</sequence>
<dbReference type="EC" id="2.1.2.3" evidence="10"/>
<dbReference type="FunFam" id="3.40.50.1380:FF:000001">
    <property type="entry name" value="Bifunctional purine biosynthesis protein PurH"/>
    <property type="match status" value="1"/>
</dbReference>
<gene>
    <name evidence="10" type="primary">purH</name>
    <name evidence="12" type="ORF">BFC18_16005</name>
</gene>
<dbReference type="HAMAP" id="MF_00139">
    <property type="entry name" value="PurH"/>
    <property type="match status" value="1"/>
</dbReference>
<comment type="catalytic activity">
    <reaction evidence="8 10">
        <text>(6R)-10-formyltetrahydrofolate + 5-amino-1-(5-phospho-beta-D-ribosyl)imidazole-4-carboxamide = 5-formamido-1-(5-phospho-D-ribosyl)imidazole-4-carboxamide + (6S)-5,6,7,8-tetrahydrofolate</text>
        <dbReference type="Rhea" id="RHEA:22192"/>
        <dbReference type="ChEBI" id="CHEBI:57453"/>
        <dbReference type="ChEBI" id="CHEBI:58467"/>
        <dbReference type="ChEBI" id="CHEBI:58475"/>
        <dbReference type="ChEBI" id="CHEBI:195366"/>
        <dbReference type="EC" id="2.1.2.3"/>
    </reaction>
</comment>
<comment type="catalytic activity">
    <reaction evidence="9 10">
        <text>IMP + H2O = 5-formamido-1-(5-phospho-D-ribosyl)imidazole-4-carboxamide</text>
        <dbReference type="Rhea" id="RHEA:18445"/>
        <dbReference type="ChEBI" id="CHEBI:15377"/>
        <dbReference type="ChEBI" id="CHEBI:58053"/>
        <dbReference type="ChEBI" id="CHEBI:58467"/>
        <dbReference type="EC" id="3.5.4.10"/>
    </reaction>
</comment>
<dbReference type="InterPro" id="IPR011607">
    <property type="entry name" value="MGS-like_dom"/>
</dbReference>
<dbReference type="Pfam" id="PF01808">
    <property type="entry name" value="AICARFT_IMPCHas"/>
    <property type="match status" value="1"/>
</dbReference>
<dbReference type="Gene3D" id="3.40.50.1380">
    <property type="entry name" value="Methylglyoxal synthase-like domain"/>
    <property type="match status" value="1"/>
</dbReference>
<evidence type="ECO:0000256" key="5">
    <source>
        <dbReference type="ARBA" id="ARBA00022755"/>
    </source>
</evidence>
<dbReference type="Gene3D" id="3.40.140.20">
    <property type="match status" value="2"/>
</dbReference>
<dbReference type="SMART" id="SM00851">
    <property type="entry name" value="MGS"/>
    <property type="match status" value="1"/>
</dbReference>
<dbReference type="GO" id="GO:0006189">
    <property type="term" value="P:'de novo' IMP biosynthetic process"/>
    <property type="evidence" value="ECO:0007669"/>
    <property type="project" value="UniProtKB-UniRule"/>
</dbReference>
<evidence type="ECO:0000256" key="7">
    <source>
        <dbReference type="ARBA" id="ARBA00023268"/>
    </source>
</evidence>
<dbReference type="GO" id="GO:0005829">
    <property type="term" value="C:cytosol"/>
    <property type="evidence" value="ECO:0007669"/>
    <property type="project" value="TreeGrafter"/>
</dbReference>
<keyword evidence="4 10" id="KW-0808">Transferase</keyword>
<evidence type="ECO:0000256" key="6">
    <source>
        <dbReference type="ARBA" id="ARBA00022801"/>
    </source>
</evidence>
<evidence type="ECO:0000256" key="10">
    <source>
        <dbReference type="HAMAP-Rule" id="MF_00139"/>
    </source>
</evidence>
<dbReference type="GO" id="GO:0004643">
    <property type="term" value="F:phosphoribosylaminoimidazolecarboxamide formyltransferase activity"/>
    <property type="evidence" value="ECO:0007669"/>
    <property type="project" value="UniProtKB-UniRule"/>
</dbReference>